<comment type="pathway">
    <text evidence="1">Amino-acid degradation; L-arginine degradation via ADI pathway; carbamoyl phosphate from L-arginine: step 1/2.</text>
</comment>
<evidence type="ECO:0000313" key="4">
    <source>
        <dbReference type="EMBL" id="MDO6414105.1"/>
    </source>
</evidence>
<dbReference type="Pfam" id="PF19420">
    <property type="entry name" value="DDAH_eukar"/>
    <property type="match status" value="1"/>
</dbReference>
<comment type="catalytic activity">
    <reaction evidence="3">
        <text>L-arginine + H2O = L-citrulline + NH4(+)</text>
        <dbReference type="Rhea" id="RHEA:19597"/>
        <dbReference type="ChEBI" id="CHEBI:15377"/>
        <dbReference type="ChEBI" id="CHEBI:28938"/>
        <dbReference type="ChEBI" id="CHEBI:32682"/>
        <dbReference type="ChEBI" id="CHEBI:57743"/>
        <dbReference type="EC" id="3.5.3.6"/>
    </reaction>
</comment>
<dbReference type="Proteomes" id="UP001169764">
    <property type="component" value="Unassembled WGS sequence"/>
</dbReference>
<evidence type="ECO:0000256" key="3">
    <source>
        <dbReference type="ARBA" id="ARBA00049429"/>
    </source>
</evidence>
<evidence type="ECO:0000256" key="2">
    <source>
        <dbReference type="ARBA" id="ARBA00012171"/>
    </source>
</evidence>
<dbReference type="SUPFAM" id="SSF55909">
    <property type="entry name" value="Pentein"/>
    <property type="match status" value="1"/>
</dbReference>
<dbReference type="EC" id="3.5.3.6" evidence="2"/>
<evidence type="ECO:0000256" key="1">
    <source>
        <dbReference type="ARBA" id="ARBA00005213"/>
    </source>
</evidence>
<dbReference type="Gene3D" id="3.75.10.10">
    <property type="entry name" value="L-arginine/glycine Amidinotransferase, Chain A"/>
    <property type="match status" value="1"/>
</dbReference>
<proteinExistence type="predicted"/>
<evidence type="ECO:0000313" key="5">
    <source>
        <dbReference type="Proteomes" id="UP001169764"/>
    </source>
</evidence>
<name>A0ABT8Y8V2_9SPHN</name>
<comment type="caution">
    <text evidence="4">The sequence shown here is derived from an EMBL/GenBank/DDBJ whole genome shotgun (WGS) entry which is preliminary data.</text>
</comment>
<gene>
    <name evidence="4" type="ORF">Q4F19_06910</name>
</gene>
<organism evidence="4 5">
    <name type="scientific">Sphingomonas natans</name>
    <dbReference type="NCBI Taxonomy" id="3063330"/>
    <lineage>
        <taxon>Bacteria</taxon>
        <taxon>Pseudomonadati</taxon>
        <taxon>Pseudomonadota</taxon>
        <taxon>Alphaproteobacteria</taxon>
        <taxon>Sphingomonadales</taxon>
        <taxon>Sphingomonadaceae</taxon>
        <taxon>Sphingomonas</taxon>
    </lineage>
</organism>
<accession>A0ABT8Y8V2</accession>
<keyword evidence="5" id="KW-1185">Reference proteome</keyword>
<protein>
    <recommendedName>
        <fullName evidence="2">arginine deiminase</fullName>
        <ecNumber evidence="2">3.5.3.6</ecNumber>
    </recommendedName>
</protein>
<dbReference type="RefSeq" id="WP_303541060.1">
    <property type="nucleotide sequence ID" value="NZ_JAUOTP010000003.1"/>
</dbReference>
<dbReference type="PANTHER" id="PTHR47271:SF2">
    <property type="entry name" value="ARGININE DEIMINASE"/>
    <property type="match status" value="1"/>
</dbReference>
<dbReference type="PANTHER" id="PTHR47271">
    <property type="entry name" value="ARGININE DEIMINASE"/>
    <property type="match status" value="1"/>
</dbReference>
<reference evidence="4" key="1">
    <citation type="submission" date="2023-07" db="EMBL/GenBank/DDBJ databases">
        <authorList>
            <person name="Kim M."/>
        </authorList>
    </citation>
    <scope>NUCLEOTIDE SEQUENCE</scope>
    <source>
        <strain evidence="4">BIUV-7</strain>
    </source>
</reference>
<dbReference type="EMBL" id="JAUOTP010000003">
    <property type="protein sequence ID" value="MDO6414105.1"/>
    <property type="molecule type" value="Genomic_DNA"/>
</dbReference>
<sequence length="300" mass="33136">MKLNVFDDIVVPIHSRDGSPKVIGDTARLREVVLCPPSYLAPVPCCSVTREKLRDGFQTDTELAGRQHRVLQRALERFGVQCHVIPAAPDMPDLSFTRDVAATTPWGLVLLNPAMPHRSIEVEHFSAAIERISGVPARRITDGFIEGGDVCVARPGLLIVGVSGDRTDQRGADAFARLFREQSWEVITYRFDPHFLHLDTIFCMLDDATALACTDVLDNGFLDQLEDRGIKVIPVSYKEARRLGCNVVSIDGKTIFTSDREPRVAEALRQSGYRVETFDISEFSACGGGIHCLTMPLARG</sequence>